<gene>
    <name evidence="6" type="ORF">UFOPK3495_01617</name>
</gene>
<keyword evidence="4" id="KW-0862">Zinc</keyword>
<keyword evidence="5" id="KW-0472">Membrane</keyword>
<evidence type="ECO:0000256" key="4">
    <source>
        <dbReference type="ARBA" id="ARBA00022833"/>
    </source>
</evidence>
<dbReference type="GO" id="GO:0005886">
    <property type="term" value="C:plasma membrane"/>
    <property type="evidence" value="ECO:0007669"/>
    <property type="project" value="UniProtKB-SubCell"/>
</dbReference>
<feature type="transmembrane region" description="Helical" evidence="5">
    <location>
        <begin position="170"/>
        <end position="192"/>
    </location>
</feature>
<comment type="subcellular location">
    <subcellularLocation>
        <location evidence="1">Cell membrane</location>
        <topology evidence="1">Multi-pass membrane protein</topology>
    </subcellularLocation>
</comment>
<keyword evidence="3" id="KW-1003">Cell membrane</keyword>
<organism evidence="6">
    <name type="scientific">freshwater metagenome</name>
    <dbReference type="NCBI Taxonomy" id="449393"/>
    <lineage>
        <taxon>unclassified sequences</taxon>
        <taxon>metagenomes</taxon>
        <taxon>ecological metagenomes</taxon>
    </lineage>
</organism>
<evidence type="ECO:0000256" key="5">
    <source>
        <dbReference type="SAM" id="Phobius"/>
    </source>
</evidence>
<sequence>MHSVGVLSAAGWGALSAATLMLGSVFAYVFKPSPKLTAIVMAIGSGLLIGSVSYDLVADAQISLKLPMLAAALFAGAATFVLGTRLLEKRGGKNRKSLSSQPNESEDDNPLAIVLGSVLDGIPESFVLGLSVLNGGVSVTLLAGIALSNLPEGMAASAGLRTRKWPLSKVLLMFSAVVATSAIASSLGYGLLANDDGTIAGIAQTFAAGALLAMIADTMIPESYQVEREWTGGLVVAGFALSLLLAAALG</sequence>
<keyword evidence="5" id="KW-1133">Transmembrane helix</keyword>
<accession>A0A6J7GXS1</accession>
<dbReference type="GO" id="GO:0005385">
    <property type="term" value="F:zinc ion transmembrane transporter activity"/>
    <property type="evidence" value="ECO:0007669"/>
    <property type="project" value="TreeGrafter"/>
</dbReference>
<evidence type="ECO:0000256" key="1">
    <source>
        <dbReference type="ARBA" id="ARBA00004651"/>
    </source>
</evidence>
<evidence type="ECO:0000256" key="3">
    <source>
        <dbReference type="ARBA" id="ARBA00022475"/>
    </source>
</evidence>
<feature type="transmembrane region" description="Helical" evidence="5">
    <location>
        <begin position="198"/>
        <end position="218"/>
    </location>
</feature>
<dbReference type="PANTHER" id="PTHR11040:SF211">
    <property type="entry name" value="ZINC TRANSPORTER ZIP11"/>
    <property type="match status" value="1"/>
</dbReference>
<comment type="similarity">
    <text evidence="2">Belongs to the ZIP transporter (TC 2.A.5) family.</text>
</comment>
<evidence type="ECO:0000256" key="2">
    <source>
        <dbReference type="ARBA" id="ARBA00006939"/>
    </source>
</evidence>
<evidence type="ECO:0000313" key="6">
    <source>
        <dbReference type="EMBL" id="CAB4911548.1"/>
    </source>
</evidence>
<dbReference type="EMBL" id="CAFBMC010000129">
    <property type="protein sequence ID" value="CAB4911548.1"/>
    <property type="molecule type" value="Genomic_DNA"/>
</dbReference>
<dbReference type="AlphaFoldDB" id="A0A6J7GXS1"/>
<name>A0A6J7GXS1_9ZZZZ</name>
<dbReference type="PANTHER" id="PTHR11040">
    <property type="entry name" value="ZINC/IRON TRANSPORTER"/>
    <property type="match status" value="1"/>
</dbReference>
<feature type="transmembrane region" description="Helical" evidence="5">
    <location>
        <begin position="66"/>
        <end position="87"/>
    </location>
</feature>
<keyword evidence="5" id="KW-0812">Transmembrane</keyword>
<protein>
    <submittedName>
        <fullName evidence="6">Unannotated protein</fullName>
    </submittedName>
</protein>
<reference evidence="6" key="1">
    <citation type="submission" date="2020-05" db="EMBL/GenBank/DDBJ databases">
        <authorList>
            <person name="Chiriac C."/>
            <person name="Salcher M."/>
            <person name="Ghai R."/>
            <person name="Kavagutti S V."/>
        </authorList>
    </citation>
    <scope>NUCLEOTIDE SEQUENCE</scope>
</reference>
<feature type="transmembrane region" description="Helical" evidence="5">
    <location>
        <begin position="6"/>
        <end position="29"/>
    </location>
</feature>
<feature type="transmembrane region" description="Helical" evidence="5">
    <location>
        <begin position="230"/>
        <end position="249"/>
    </location>
</feature>
<feature type="transmembrane region" description="Helical" evidence="5">
    <location>
        <begin position="36"/>
        <end position="54"/>
    </location>
</feature>
<proteinExistence type="inferred from homology"/>